<dbReference type="PANTHER" id="PTHR45631:SF197">
    <property type="entry name" value="TYROSINE KINASE FAMILY PROTEIN"/>
    <property type="match status" value="1"/>
</dbReference>
<proteinExistence type="predicted"/>
<keyword evidence="3" id="KW-0732">Signal</keyword>
<evidence type="ECO:0000256" key="5">
    <source>
        <dbReference type="ARBA" id="ARBA00023136"/>
    </source>
</evidence>
<dbReference type="AlphaFoldDB" id="A0AAE0CKK1"/>
<dbReference type="GO" id="GO:0016020">
    <property type="term" value="C:membrane"/>
    <property type="evidence" value="ECO:0007669"/>
    <property type="project" value="UniProtKB-SubCell"/>
</dbReference>
<keyword evidence="5" id="KW-0472">Membrane</keyword>
<reference evidence="7" key="1">
    <citation type="journal article" date="2023" name="Plant J.">
        <title>Genome sequences and population genomics provide insights into the demographic history, inbreeding, and mutation load of two 'living fossil' tree species of Dipteronia.</title>
        <authorList>
            <person name="Feng Y."/>
            <person name="Comes H.P."/>
            <person name="Chen J."/>
            <person name="Zhu S."/>
            <person name="Lu R."/>
            <person name="Zhang X."/>
            <person name="Li P."/>
            <person name="Qiu J."/>
            <person name="Olsen K.M."/>
            <person name="Qiu Y."/>
        </authorList>
    </citation>
    <scope>NUCLEOTIDE SEQUENCE</scope>
    <source>
        <strain evidence="7">KIB01</strain>
    </source>
</reference>
<dbReference type="Pfam" id="PF12819">
    <property type="entry name" value="Malectin_like"/>
    <property type="match status" value="1"/>
</dbReference>
<dbReference type="EMBL" id="JANJYI010000004">
    <property type="protein sequence ID" value="KAK2654536.1"/>
    <property type="molecule type" value="Genomic_DNA"/>
</dbReference>
<dbReference type="Proteomes" id="UP001280121">
    <property type="component" value="Unassembled WGS sequence"/>
</dbReference>
<dbReference type="PANTHER" id="PTHR45631">
    <property type="entry name" value="OS07G0107800 PROTEIN-RELATED"/>
    <property type="match status" value="1"/>
</dbReference>
<dbReference type="InterPro" id="IPR024788">
    <property type="entry name" value="Malectin-like_Carb-bd_dom"/>
</dbReference>
<keyword evidence="2" id="KW-0812">Transmembrane</keyword>
<evidence type="ECO:0000313" key="8">
    <source>
        <dbReference type="Proteomes" id="UP001280121"/>
    </source>
</evidence>
<evidence type="ECO:0000256" key="2">
    <source>
        <dbReference type="ARBA" id="ARBA00022692"/>
    </source>
</evidence>
<sequence length="131" mass="15215">MSTGVTPAKVNDSLTFHWATSDSTTQYYIHLYFAELQQDQMTKHNRQMYIYVNKSLFYTHPYVADYLELSTLYSSVPIDKLDEISINKAEESLLPPILNALEIYKVKKSLQLLTNQQEDNYIACCRLYSAN</sequence>
<evidence type="ECO:0000256" key="4">
    <source>
        <dbReference type="ARBA" id="ARBA00022989"/>
    </source>
</evidence>
<keyword evidence="4" id="KW-1133">Transmembrane helix</keyword>
<feature type="domain" description="Malectin-like" evidence="6">
    <location>
        <begin position="1"/>
        <end position="106"/>
    </location>
</feature>
<evidence type="ECO:0000259" key="6">
    <source>
        <dbReference type="Pfam" id="PF12819"/>
    </source>
</evidence>
<keyword evidence="8" id="KW-1185">Reference proteome</keyword>
<evidence type="ECO:0000256" key="3">
    <source>
        <dbReference type="ARBA" id="ARBA00022729"/>
    </source>
</evidence>
<gene>
    <name evidence="7" type="ORF">Ddye_014392</name>
</gene>
<evidence type="ECO:0000256" key="1">
    <source>
        <dbReference type="ARBA" id="ARBA00004167"/>
    </source>
</evidence>
<protein>
    <recommendedName>
        <fullName evidence="6">Malectin-like domain-containing protein</fullName>
    </recommendedName>
</protein>
<evidence type="ECO:0000313" key="7">
    <source>
        <dbReference type="EMBL" id="KAK2654536.1"/>
    </source>
</evidence>
<comment type="subcellular location">
    <subcellularLocation>
        <location evidence="1">Membrane</location>
        <topology evidence="1">Single-pass membrane protein</topology>
    </subcellularLocation>
</comment>
<name>A0AAE0CKK1_9ROSI</name>
<comment type="caution">
    <text evidence="7">The sequence shown here is derived from an EMBL/GenBank/DDBJ whole genome shotgun (WGS) entry which is preliminary data.</text>
</comment>
<accession>A0AAE0CKK1</accession>
<organism evidence="7 8">
    <name type="scientific">Dipteronia dyeriana</name>
    <dbReference type="NCBI Taxonomy" id="168575"/>
    <lineage>
        <taxon>Eukaryota</taxon>
        <taxon>Viridiplantae</taxon>
        <taxon>Streptophyta</taxon>
        <taxon>Embryophyta</taxon>
        <taxon>Tracheophyta</taxon>
        <taxon>Spermatophyta</taxon>
        <taxon>Magnoliopsida</taxon>
        <taxon>eudicotyledons</taxon>
        <taxon>Gunneridae</taxon>
        <taxon>Pentapetalae</taxon>
        <taxon>rosids</taxon>
        <taxon>malvids</taxon>
        <taxon>Sapindales</taxon>
        <taxon>Sapindaceae</taxon>
        <taxon>Hippocastanoideae</taxon>
        <taxon>Acereae</taxon>
        <taxon>Dipteronia</taxon>
    </lineage>
</organism>